<dbReference type="InterPro" id="IPR012675">
    <property type="entry name" value="Beta-grasp_dom_sf"/>
</dbReference>
<dbReference type="InterPro" id="IPR016155">
    <property type="entry name" value="Mopterin_synth/thiamin_S_b"/>
</dbReference>
<gene>
    <name evidence="1" type="ORF">J2Z35_002672</name>
</gene>
<sequence length="70" mass="7786">MIEVRLFATFRENRGKKIQVDAKDGNEILEKIDIKKEDVAIFLINGRDGSLDTPLKDEDIVSLFPPVGGG</sequence>
<dbReference type="Pfam" id="PF02597">
    <property type="entry name" value="ThiS"/>
    <property type="match status" value="1"/>
</dbReference>
<keyword evidence="2" id="KW-1185">Reference proteome</keyword>
<comment type="caution">
    <text evidence="1">The sequence shown here is derived from an EMBL/GenBank/DDBJ whole genome shotgun (WGS) entry which is preliminary data.</text>
</comment>
<proteinExistence type="predicted"/>
<dbReference type="EMBL" id="JAGGLI010000043">
    <property type="protein sequence ID" value="MBP2028834.1"/>
    <property type="molecule type" value="Genomic_DNA"/>
</dbReference>
<dbReference type="Gene3D" id="3.10.20.30">
    <property type="match status" value="1"/>
</dbReference>
<evidence type="ECO:0000313" key="2">
    <source>
        <dbReference type="Proteomes" id="UP001314903"/>
    </source>
</evidence>
<dbReference type="Proteomes" id="UP001314903">
    <property type="component" value="Unassembled WGS sequence"/>
</dbReference>
<organism evidence="1 2">
    <name type="scientific">Acetoanaerobium pronyense</name>
    <dbReference type="NCBI Taxonomy" id="1482736"/>
    <lineage>
        <taxon>Bacteria</taxon>
        <taxon>Bacillati</taxon>
        <taxon>Bacillota</taxon>
        <taxon>Clostridia</taxon>
        <taxon>Peptostreptococcales</taxon>
        <taxon>Filifactoraceae</taxon>
        <taxon>Acetoanaerobium</taxon>
    </lineage>
</organism>
<name>A0ABS4KQF2_9FIRM</name>
<dbReference type="InterPro" id="IPR003749">
    <property type="entry name" value="ThiS/MoaD-like"/>
</dbReference>
<accession>A0ABS4KQF2</accession>
<dbReference type="RefSeq" id="WP_245330910.1">
    <property type="nucleotide sequence ID" value="NZ_JAGGLI010000043.1"/>
</dbReference>
<dbReference type="SUPFAM" id="SSF54285">
    <property type="entry name" value="MoaD/ThiS"/>
    <property type="match status" value="1"/>
</dbReference>
<protein>
    <submittedName>
        <fullName evidence="1">Molybdopterin converting factor small subunit</fullName>
    </submittedName>
</protein>
<evidence type="ECO:0000313" key="1">
    <source>
        <dbReference type="EMBL" id="MBP2028834.1"/>
    </source>
</evidence>
<reference evidence="1 2" key="1">
    <citation type="submission" date="2021-03" db="EMBL/GenBank/DDBJ databases">
        <title>Genomic Encyclopedia of Type Strains, Phase IV (KMG-IV): sequencing the most valuable type-strain genomes for metagenomic binning, comparative biology and taxonomic classification.</title>
        <authorList>
            <person name="Goeker M."/>
        </authorList>
    </citation>
    <scope>NUCLEOTIDE SEQUENCE [LARGE SCALE GENOMIC DNA]</scope>
    <source>
        <strain evidence="1 2">DSM 27512</strain>
    </source>
</reference>